<accession>A0A553NEK8</accession>
<dbReference type="PANTHER" id="PTHR47666">
    <property type="entry name" value="PROTEIN VASCULAR ASSOCIATED DEATH 1, CHLOROPLASTIC"/>
    <property type="match status" value="1"/>
</dbReference>
<dbReference type="InterPro" id="IPR002048">
    <property type="entry name" value="EF_hand_dom"/>
</dbReference>
<dbReference type="PROSITE" id="PS00018">
    <property type="entry name" value="EF_HAND_1"/>
    <property type="match status" value="1"/>
</dbReference>
<dbReference type="GO" id="GO:0005096">
    <property type="term" value="F:GTPase activator activity"/>
    <property type="evidence" value="ECO:0007669"/>
    <property type="project" value="UniProtKB-KW"/>
</dbReference>
<dbReference type="AlphaFoldDB" id="A0A553NEK8"/>
<dbReference type="Gene3D" id="1.10.472.80">
    <property type="entry name" value="Ypt/Rab-GAP domain of gyp1p, domain 3"/>
    <property type="match status" value="1"/>
</dbReference>
<dbReference type="Gene3D" id="2.30.29.30">
    <property type="entry name" value="Pleckstrin-homology domain (PH domain)/Phosphotyrosine-binding domain (PTB)"/>
    <property type="match status" value="2"/>
</dbReference>
<dbReference type="Proteomes" id="UP000318571">
    <property type="component" value="Chromosome 10"/>
</dbReference>
<keyword evidence="2" id="KW-0677">Repeat</keyword>
<dbReference type="EMBL" id="VCGU01000458">
    <property type="protein sequence ID" value="TRY63799.1"/>
    <property type="molecule type" value="Genomic_DNA"/>
</dbReference>
<dbReference type="SMART" id="SM00164">
    <property type="entry name" value="TBC"/>
    <property type="match status" value="1"/>
</dbReference>
<dbReference type="SMART" id="SM00568">
    <property type="entry name" value="GRAM"/>
    <property type="match status" value="2"/>
</dbReference>
<dbReference type="FunFam" id="2.30.29.30:FF:000013">
    <property type="entry name" value="Putative TBC1 domain family member 8B"/>
    <property type="match status" value="1"/>
</dbReference>
<feature type="domain" description="Rab-GAP TBC" evidence="4">
    <location>
        <begin position="497"/>
        <end position="684"/>
    </location>
</feature>
<dbReference type="OMA" id="HMCFYAY"/>
<evidence type="ECO:0000256" key="3">
    <source>
        <dbReference type="ARBA" id="ARBA00022837"/>
    </source>
</evidence>
<keyword evidence="7" id="KW-1185">Reference proteome</keyword>
<evidence type="ECO:0000313" key="7">
    <source>
        <dbReference type="Proteomes" id="UP000318571"/>
    </source>
</evidence>
<reference evidence="6 7" key="1">
    <citation type="journal article" date="2018" name="Nat. Ecol. Evol.">
        <title>Genomic signatures of mitonuclear coevolution across populations of Tigriopus californicus.</title>
        <authorList>
            <person name="Barreto F.S."/>
            <person name="Watson E.T."/>
            <person name="Lima T.G."/>
            <person name="Willett C.S."/>
            <person name="Edmands S."/>
            <person name="Li W."/>
            <person name="Burton R.S."/>
        </authorList>
    </citation>
    <scope>NUCLEOTIDE SEQUENCE [LARGE SCALE GENOMIC DNA]</scope>
    <source>
        <strain evidence="6 7">San Diego</strain>
    </source>
</reference>
<evidence type="ECO:0008006" key="8">
    <source>
        <dbReference type="Google" id="ProtNLM"/>
    </source>
</evidence>
<evidence type="ECO:0000259" key="5">
    <source>
        <dbReference type="PROSITE" id="PS50222"/>
    </source>
</evidence>
<dbReference type="InterPro" id="IPR004182">
    <property type="entry name" value="GRAM"/>
</dbReference>
<dbReference type="Pfam" id="PF00566">
    <property type="entry name" value="RabGAP-TBC"/>
    <property type="match status" value="1"/>
</dbReference>
<keyword evidence="3" id="KW-0106">Calcium</keyword>
<dbReference type="GO" id="GO:0005509">
    <property type="term" value="F:calcium ion binding"/>
    <property type="evidence" value="ECO:0007669"/>
    <property type="project" value="InterPro"/>
</dbReference>
<dbReference type="FunFam" id="1.10.8.270:FF:000002">
    <property type="entry name" value="TBC1 domain family member 9B"/>
    <property type="match status" value="1"/>
</dbReference>
<feature type="domain" description="EF-hand" evidence="5">
    <location>
        <begin position="860"/>
        <end position="895"/>
    </location>
</feature>
<dbReference type="Gene3D" id="1.10.8.270">
    <property type="entry name" value="putative rabgap domain of human tbc1 domain family member 14 like domains"/>
    <property type="match status" value="1"/>
</dbReference>
<dbReference type="STRING" id="6832.A0A553NEK8"/>
<proteinExistence type="predicted"/>
<dbReference type="Gene3D" id="1.10.238.10">
    <property type="entry name" value="EF-hand"/>
    <property type="match status" value="1"/>
</dbReference>
<name>A0A553NEK8_TIGCA</name>
<dbReference type="SUPFAM" id="SSF47923">
    <property type="entry name" value="Ypt/Rab-GAP domain of gyp1p"/>
    <property type="match status" value="2"/>
</dbReference>
<dbReference type="OrthoDB" id="17687at2759"/>
<gene>
    <name evidence="6" type="ORF">TCAL_07164</name>
</gene>
<evidence type="ECO:0000259" key="4">
    <source>
        <dbReference type="PROSITE" id="PS50086"/>
    </source>
</evidence>
<dbReference type="InterPro" id="IPR011993">
    <property type="entry name" value="PH-like_dom_sf"/>
</dbReference>
<evidence type="ECO:0000313" key="6">
    <source>
        <dbReference type="EMBL" id="TRY63799.1"/>
    </source>
</evidence>
<dbReference type="PANTHER" id="PTHR47666:SF1">
    <property type="entry name" value="PROTEIN VASCULAR ASSOCIATED DEATH 1, CHLOROPLASTIC"/>
    <property type="match status" value="1"/>
</dbReference>
<keyword evidence="1" id="KW-0343">GTPase activation</keyword>
<dbReference type="Pfam" id="PF02893">
    <property type="entry name" value="GRAM"/>
    <property type="match status" value="2"/>
</dbReference>
<dbReference type="InterPro" id="IPR011992">
    <property type="entry name" value="EF-hand-dom_pair"/>
</dbReference>
<organism evidence="6 7">
    <name type="scientific">Tigriopus californicus</name>
    <name type="common">Marine copepod</name>
    <dbReference type="NCBI Taxonomy" id="6832"/>
    <lineage>
        <taxon>Eukaryota</taxon>
        <taxon>Metazoa</taxon>
        <taxon>Ecdysozoa</taxon>
        <taxon>Arthropoda</taxon>
        <taxon>Crustacea</taxon>
        <taxon>Multicrustacea</taxon>
        <taxon>Hexanauplia</taxon>
        <taxon>Copepoda</taxon>
        <taxon>Harpacticoida</taxon>
        <taxon>Harpacticidae</taxon>
        <taxon>Tigriopus</taxon>
    </lineage>
</organism>
<sequence length="1137" mass="130144">MWVKPSEVLVSGPLWTIERANPHFLLQRRKGRGTKGLSSLLVGTWDTVLNTKPPTYRILHQSEDSEVYLLVSEAMESREALKDWQWLEKELLPTLTDISTEEASDFVRAKIESLLAIDKAEHAYTSVEDAESIPYREASEKFRRLFNVSEDDKLVSYYSASYWKGKFPRQGWAYLTVNNLAFYSYILGQEIKLLLRWTDVTQINKSHTILAPESVEITTRDQVYYFSFFLSSVEAFALIQQLANLGMRKLINDDTYQHDLELLLKRSKNVPKKASFLKRDLDARKMSEKFRMLFQVPNTEKLDGQVECYIWTPFNQKYRFGRLYISQNFICFQSHVANLASLIIPLRDVTCVEKTDSQPNGNTVDEAISIAMKTTKKPFIFAQIPDRNFVVEKLSDLLSKLEDPSENVLTKSGSGSGSGVGSDYVTNVSLPTTCSSSGSFENMEPCEPLMNIFKEDHHLDQSLEATKEILWEKHFSEFGRGVSMFRTVECTNLILKGIPDRFRCELWMNSSGAVHEKLSHPGYYNLMVEQSQGLKTVANDEIERDLHRSLPEHPAFQGDIGINALRRILSAYAHRNPQIGYCQAMNIVASVLLIYCSEEDAFWLLVAICERFLPDYYNTKVVGALIDQGVLDELLKDEIPDLSSRLEELGMIKSISLSWFLTIFLSVMPYQTAVHVMDAFFYDGARVLFTMALIILARNESFLLKCLDDGEAMTKLTEFFKSILRDDPDYHQSPSKVDRQPTISLLLNESYHTFEHITRESIEKLRLQHRLRVVQNLEDTQMKHVLRSVDQSQTKITDDEIQALFVMVKNGQLERTSAMFVDPQEKADPNRHYYELYKIDLDTFKNVFQYVSPWGEGPEMGQVLAERLFRLMDTNDDNLLNFKEFVYILDMVCKGDHIKKLKLLFCLHLPGVVLPGELESPDSVDGAEMACDASDFFIGKDDPSREKKVSAASLDHDDLDFADIPADEPETRAKESDLKELNKILFGSESKTDLKKFPPLPQKNFIHLWKTLHDMFLQPSSNPAMVDFDIENLYHSVSIVGTLLLQIGEVGQKVQSSSKAQEEFGSSLPKLPNLPPEPIENWSISFEQFLACVLNEAVLVEYFDRKIPIQMGLAKMNSTRLMRQDSISLTNRSVFYV</sequence>
<dbReference type="InterPro" id="IPR000195">
    <property type="entry name" value="Rab-GAP-TBC_dom"/>
</dbReference>
<dbReference type="PROSITE" id="PS50222">
    <property type="entry name" value="EF_HAND_2"/>
    <property type="match status" value="1"/>
</dbReference>
<dbReference type="SUPFAM" id="SSF47473">
    <property type="entry name" value="EF-hand"/>
    <property type="match status" value="1"/>
</dbReference>
<protein>
    <recommendedName>
        <fullName evidence="8">TBC1 domain family member 9</fullName>
    </recommendedName>
</protein>
<dbReference type="InterPro" id="IPR035969">
    <property type="entry name" value="Rab-GAP_TBC_sf"/>
</dbReference>
<comment type="caution">
    <text evidence="6">The sequence shown here is derived from an EMBL/GenBank/DDBJ whole genome shotgun (WGS) entry which is preliminary data.</text>
</comment>
<dbReference type="GO" id="GO:0003008">
    <property type="term" value="P:system process"/>
    <property type="evidence" value="ECO:0007669"/>
    <property type="project" value="UniProtKB-ARBA"/>
</dbReference>
<dbReference type="PROSITE" id="PS50086">
    <property type="entry name" value="TBC_RABGAP"/>
    <property type="match status" value="1"/>
</dbReference>
<dbReference type="InterPro" id="IPR018247">
    <property type="entry name" value="EF_Hand_1_Ca_BS"/>
</dbReference>
<evidence type="ECO:0000256" key="2">
    <source>
        <dbReference type="ARBA" id="ARBA00022737"/>
    </source>
</evidence>
<evidence type="ECO:0000256" key="1">
    <source>
        <dbReference type="ARBA" id="ARBA00022468"/>
    </source>
</evidence>